<feature type="binding site" evidence="12">
    <location>
        <position position="589"/>
    </location>
    <ligand>
        <name>Ca(2+)</name>
        <dbReference type="ChEBI" id="CHEBI:29108"/>
    </ligand>
</feature>
<evidence type="ECO:0000256" key="11">
    <source>
        <dbReference type="ARBA" id="ARBA00023145"/>
    </source>
</evidence>
<feature type="binding site" evidence="12">
    <location>
        <position position="608"/>
    </location>
    <ligand>
        <name>Ca(2+)</name>
        <dbReference type="ChEBI" id="CHEBI:29108"/>
    </ligand>
</feature>
<dbReference type="SUPFAM" id="SSF52743">
    <property type="entry name" value="Subtilisin-like"/>
    <property type="match status" value="1"/>
</dbReference>
<evidence type="ECO:0000256" key="5">
    <source>
        <dbReference type="ARBA" id="ARBA00022670"/>
    </source>
</evidence>
<keyword evidence="9 12" id="KW-0720">Serine protease</keyword>
<sequence length="631" mass="68812">MRLFKSVITALAVVAVRATIVPNSHVLHEKRTVSSSQWVESSEPPPELTLTVRIGLKPRNAELGHDHLMEISNPTSPNFGKHWTPAEVREFFSPAPETLESVQEWLSSSEIATHRHRLAFSRGTIQFNATVEELESLLKTKYKVWRNVDTGVLSLSCDEYYVPRHVGHHIDFITPTIDMGTPYSQTSKRQKRTRFSPIRHPLPSTLQGDANNLNTCNESITPACVRALYQIPESTVTQAGNNLGIYEAGDQYDQADLDSFFSQYSSNIPNGTHPILNSIDGGVAPVPVGEAGGESMLDFSIAYPLLYPQNITLFQVYDDYTAAETYGIFNQFLDALDGSYCTYDGGDDPKIDPKFPDGTGWNQSAECGIYQPTNVISVSYAVAEATYPAAYATRQCHEYMKLGLQGVSVIFASGDNGTLARFGVDGCLSNGAQNPNFPASCPYVTSVGATQIKPNGTVNDPEIAVIPFDAHDFYDEPEFTSGGGFSNIFPRPDYQDTAVPNYLETNTQLPASSTYNQSGRGFPDVSANGLNFPVYVFGDASVESGTSASTPLFASIITRLNGERIAAGKGPIGFLNQVLYANPGMFNDITEGYNWGCNASMGFEAQQGWDPVTGLGTPNYPKMLDVFLSLP</sequence>
<dbReference type="InterPro" id="IPR000209">
    <property type="entry name" value="Peptidase_S8/S53_dom"/>
</dbReference>
<dbReference type="PANTHER" id="PTHR14218">
    <property type="entry name" value="PROTEASE S8 TRIPEPTIDYL PEPTIDASE I CLN2"/>
    <property type="match status" value="1"/>
</dbReference>
<feature type="binding site" evidence="12">
    <location>
        <position position="588"/>
    </location>
    <ligand>
        <name>Ca(2+)</name>
        <dbReference type="ChEBI" id="CHEBI:29108"/>
    </ligand>
</feature>
<feature type="signal peptide" evidence="13">
    <location>
        <begin position="1"/>
        <end position="18"/>
    </location>
</feature>
<evidence type="ECO:0000256" key="1">
    <source>
        <dbReference type="ARBA" id="ARBA00001910"/>
    </source>
</evidence>
<dbReference type="Pfam" id="PF00082">
    <property type="entry name" value="Peptidase_S8"/>
    <property type="match status" value="1"/>
</dbReference>
<dbReference type="InterPro" id="IPR050819">
    <property type="entry name" value="Tripeptidyl-peptidase_I"/>
</dbReference>
<dbReference type="GO" id="GO:0004252">
    <property type="term" value="F:serine-type endopeptidase activity"/>
    <property type="evidence" value="ECO:0007669"/>
    <property type="project" value="UniProtKB-UniRule"/>
</dbReference>
<gene>
    <name evidence="15" type="ORF">UA08_01245</name>
</gene>
<comment type="function">
    <text evidence="2">Secreted tripeptidyl-peptidase which degrades proteins at acidic pHs and is involved in virulence.</text>
</comment>
<evidence type="ECO:0000256" key="4">
    <source>
        <dbReference type="ARBA" id="ARBA00012462"/>
    </source>
</evidence>
<dbReference type="Gene3D" id="3.40.50.200">
    <property type="entry name" value="Peptidase S8/S53 domain"/>
    <property type="match status" value="1"/>
</dbReference>
<dbReference type="OrthoDB" id="409122at2759"/>
<reference evidence="15 16" key="1">
    <citation type="submission" date="2015-06" db="EMBL/GenBank/DDBJ databases">
        <title>Talaromyces atroroseus IBT 11181 draft genome.</title>
        <authorList>
            <person name="Rasmussen K.B."/>
            <person name="Rasmussen S."/>
            <person name="Petersen B."/>
            <person name="Sicheritz-Ponten T."/>
            <person name="Mortensen U.H."/>
            <person name="Thrane U."/>
        </authorList>
    </citation>
    <scope>NUCLEOTIDE SEQUENCE [LARGE SCALE GENOMIC DNA]</scope>
    <source>
        <strain evidence="15 16">IBT 11181</strain>
    </source>
</reference>
<dbReference type="EMBL" id="LFMY01000002">
    <property type="protein sequence ID" value="OKL62622.1"/>
    <property type="molecule type" value="Genomic_DNA"/>
</dbReference>
<dbReference type="PANTHER" id="PTHR14218:SF19">
    <property type="entry name" value="SERINE PROTEASE AORO, PUTATIVE (AFU_ORTHOLOGUE AFUA_6G10250)-RELATED"/>
    <property type="match status" value="1"/>
</dbReference>
<dbReference type="SMART" id="SM00944">
    <property type="entry name" value="Pro-kuma_activ"/>
    <property type="match status" value="1"/>
</dbReference>
<evidence type="ECO:0000256" key="7">
    <source>
        <dbReference type="ARBA" id="ARBA00022729"/>
    </source>
</evidence>
<comment type="caution">
    <text evidence="15">The sequence shown here is derived from an EMBL/GenBank/DDBJ whole genome shotgun (WGS) entry which is preliminary data.</text>
</comment>
<dbReference type="GO" id="GO:0046872">
    <property type="term" value="F:metal ion binding"/>
    <property type="evidence" value="ECO:0007669"/>
    <property type="project" value="UniProtKB-UniRule"/>
</dbReference>
<evidence type="ECO:0000256" key="13">
    <source>
        <dbReference type="SAM" id="SignalP"/>
    </source>
</evidence>
<dbReference type="GO" id="GO:0005576">
    <property type="term" value="C:extracellular region"/>
    <property type="evidence" value="ECO:0007669"/>
    <property type="project" value="UniProtKB-SubCell"/>
</dbReference>
<accession>A0A1Q5Q9K3</accession>
<feature type="chain" id="PRO_5012140605" description="tripeptidyl-peptidase II" evidence="13">
    <location>
        <begin position="19"/>
        <end position="631"/>
    </location>
</feature>
<dbReference type="STRING" id="1441469.A0A1Q5Q9K3"/>
<comment type="catalytic activity">
    <reaction evidence="1">
        <text>Release of an N-terminal tripeptide from a polypeptide.</text>
        <dbReference type="EC" id="3.4.14.10"/>
    </reaction>
</comment>
<keyword evidence="5 12" id="KW-0645">Protease</keyword>
<dbReference type="RefSeq" id="XP_020122743.1">
    <property type="nucleotide sequence ID" value="XM_020260888.1"/>
</dbReference>
<dbReference type="InterPro" id="IPR015366">
    <property type="entry name" value="S53_propep"/>
</dbReference>
<keyword evidence="6 12" id="KW-0479">Metal-binding</keyword>
<feature type="active site" description="Charge relay system" evidence="12">
    <location>
        <position position="294"/>
    </location>
</feature>
<evidence type="ECO:0000256" key="8">
    <source>
        <dbReference type="ARBA" id="ARBA00022801"/>
    </source>
</evidence>
<dbReference type="PROSITE" id="PS51695">
    <property type="entry name" value="SEDOLISIN"/>
    <property type="match status" value="1"/>
</dbReference>
<keyword evidence="10 12" id="KW-0106">Calcium</keyword>
<dbReference type="CDD" id="cd11377">
    <property type="entry name" value="Pro-peptidase_S53"/>
    <property type="match status" value="1"/>
</dbReference>
<dbReference type="GeneID" id="31001000"/>
<dbReference type="CDD" id="cd04056">
    <property type="entry name" value="Peptidases_S53"/>
    <property type="match status" value="1"/>
</dbReference>
<dbReference type="EC" id="3.4.14.10" evidence="4"/>
<comment type="cofactor">
    <cofactor evidence="12">
        <name>Ca(2+)</name>
        <dbReference type="ChEBI" id="CHEBI:29108"/>
    </cofactor>
    <text evidence="12">Binds 1 Ca(2+) ion per subunit.</text>
</comment>
<organism evidence="15 16">
    <name type="scientific">Talaromyces atroroseus</name>
    <dbReference type="NCBI Taxonomy" id="1441469"/>
    <lineage>
        <taxon>Eukaryota</taxon>
        <taxon>Fungi</taxon>
        <taxon>Dikarya</taxon>
        <taxon>Ascomycota</taxon>
        <taxon>Pezizomycotina</taxon>
        <taxon>Eurotiomycetes</taxon>
        <taxon>Eurotiomycetidae</taxon>
        <taxon>Eurotiales</taxon>
        <taxon>Trichocomaceae</taxon>
        <taxon>Talaromyces</taxon>
        <taxon>Talaromyces sect. Trachyspermi</taxon>
    </lineage>
</organism>
<keyword evidence="16" id="KW-1185">Reference proteome</keyword>
<evidence type="ECO:0000313" key="15">
    <source>
        <dbReference type="EMBL" id="OKL62622.1"/>
    </source>
</evidence>
<feature type="binding site" evidence="12">
    <location>
        <position position="610"/>
    </location>
    <ligand>
        <name>Ca(2+)</name>
        <dbReference type="ChEBI" id="CHEBI:29108"/>
    </ligand>
</feature>
<keyword evidence="11" id="KW-0865">Zymogen</keyword>
<dbReference type="GO" id="GO:0006508">
    <property type="term" value="P:proteolysis"/>
    <property type="evidence" value="ECO:0007669"/>
    <property type="project" value="UniProtKB-KW"/>
</dbReference>
<evidence type="ECO:0000256" key="12">
    <source>
        <dbReference type="PROSITE-ProRule" id="PRU01032"/>
    </source>
</evidence>
<evidence type="ECO:0000256" key="9">
    <source>
        <dbReference type="ARBA" id="ARBA00022825"/>
    </source>
</evidence>
<dbReference type="SUPFAM" id="SSF54897">
    <property type="entry name" value="Protease propeptides/inhibitors"/>
    <property type="match status" value="1"/>
</dbReference>
<name>A0A1Q5Q9K3_TALAT</name>
<keyword evidence="7 13" id="KW-0732">Signal</keyword>
<evidence type="ECO:0000313" key="16">
    <source>
        <dbReference type="Proteomes" id="UP000214365"/>
    </source>
</evidence>
<dbReference type="Proteomes" id="UP000214365">
    <property type="component" value="Unassembled WGS sequence"/>
</dbReference>
<evidence type="ECO:0000259" key="14">
    <source>
        <dbReference type="PROSITE" id="PS51695"/>
    </source>
</evidence>
<protein>
    <recommendedName>
        <fullName evidence="4">tripeptidyl-peptidase II</fullName>
        <ecNumber evidence="4">3.4.14.10</ecNumber>
    </recommendedName>
</protein>
<proteinExistence type="predicted"/>
<dbReference type="InterPro" id="IPR036852">
    <property type="entry name" value="Peptidase_S8/S53_dom_sf"/>
</dbReference>
<feature type="active site" description="Charge relay system" evidence="12">
    <location>
        <position position="547"/>
    </location>
</feature>
<dbReference type="GO" id="GO:0008240">
    <property type="term" value="F:tripeptidyl-peptidase activity"/>
    <property type="evidence" value="ECO:0007669"/>
    <property type="project" value="UniProtKB-EC"/>
</dbReference>
<comment type="subcellular location">
    <subcellularLocation>
        <location evidence="3">Secreted</location>
        <location evidence="3">Extracellular space</location>
    </subcellularLocation>
</comment>
<keyword evidence="8 12" id="KW-0378">Hydrolase</keyword>
<feature type="active site" description="Charge relay system" evidence="12">
    <location>
        <position position="298"/>
    </location>
</feature>
<evidence type="ECO:0000256" key="10">
    <source>
        <dbReference type="ARBA" id="ARBA00022837"/>
    </source>
</evidence>
<dbReference type="Pfam" id="PF09286">
    <property type="entry name" value="Pro-kuma_activ"/>
    <property type="match status" value="1"/>
</dbReference>
<feature type="domain" description="Peptidase S53" evidence="14">
    <location>
        <begin position="219"/>
        <end position="630"/>
    </location>
</feature>
<evidence type="ECO:0000256" key="2">
    <source>
        <dbReference type="ARBA" id="ARBA00002451"/>
    </source>
</evidence>
<dbReference type="InterPro" id="IPR030400">
    <property type="entry name" value="Sedolisin_dom"/>
</dbReference>
<evidence type="ECO:0000256" key="6">
    <source>
        <dbReference type="ARBA" id="ARBA00022723"/>
    </source>
</evidence>
<evidence type="ECO:0000256" key="3">
    <source>
        <dbReference type="ARBA" id="ARBA00004239"/>
    </source>
</evidence>
<dbReference type="AlphaFoldDB" id="A0A1Q5Q9K3"/>